<keyword evidence="2" id="KW-1185">Reference proteome</keyword>
<gene>
    <name evidence="1" type="ORF">C7M71_002685</name>
</gene>
<dbReference type="AlphaFoldDB" id="A0A345SS36"/>
<dbReference type="GO" id="GO:0016491">
    <property type="term" value="F:oxidoreductase activity"/>
    <property type="evidence" value="ECO:0007669"/>
    <property type="project" value="InterPro"/>
</dbReference>
<evidence type="ECO:0000313" key="2">
    <source>
        <dbReference type="Proteomes" id="UP000249340"/>
    </source>
</evidence>
<sequence length="504" mass="53347">MAAASDDEILRFALRQGPLRGLLQDPVRIDERVRTTATLPPQGARGPLGRPLPLGTRDLLAEAGYPGGRVPAANAGPGLLGHVLTAAFGLQRREPSNPANDHRVIASVRSKFPVHVQVVGPDGAPGYLDPYRHALVDLDADPAPVAALRPPGGGVRVVLGARYTDLPTPYGILRRALADLEIGINVRSLVVAAQLFGVPATVQYGGPQVGAAGELLASSGPGSWSAPVVVTLHGLDPLPPSRPLGGPVQDRYDRGFDALLDTGSAHPSLTGSALVAEVRYTVDAAPCSPAEAIPPLPDRAGTDWSRVVWNRTAGRVPSPLTGFAVRPAATDRGRLAELLAWARVPAPEGRLRDIGSAVRLHVVVQHTAGLASGHYAVDEGALRLEQADAGLAGRLEAGFGYPLTPENDCGVRHALSLWYFTVDLERLIADFGPEAWSLLQVWCGWVTHGLTVAAAAQGLFARPARSFDEHLVSSLLRLPREQTPVFMTVCGRARYAEPMLDLRT</sequence>
<accession>A0A345SS36</accession>
<organism evidence="1 2">
    <name type="scientific">Peterkaempfera bronchialis</name>
    <dbReference type="NCBI Taxonomy" id="2126346"/>
    <lineage>
        <taxon>Bacteria</taxon>
        <taxon>Bacillati</taxon>
        <taxon>Actinomycetota</taxon>
        <taxon>Actinomycetes</taxon>
        <taxon>Kitasatosporales</taxon>
        <taxon>Streptomycetaceae</taxon>
        <taxon>Peterkaempfera</taxon>
    </lineage>
</organism>
<evidence type="ECO:0008006" key="3">
    <source>
        <dbReference type="Google" id="ProtNLM"/>
    </source>
</evidence>
<evidence type="ECO:0000313" key="1">
    <source>
        <dbReference type="EMBL" id="AXI76541.1"/>
    </source>
</evidence>
<dbReference type="SUPFAM" id="SSF55469">
    <property type="entry name" value="FMN-dependent nitroreductase-like"/>
    <property type="match status" value="1"/>
</dbReference>
<reference evidence="2" key="1">
    <citation type="submission" date="2018-07" db="EMBL/GenBank/DDBJ databases">
        <title>Streptacidiphilus bronchialis DSM 106435 chromosome.</title>
        <authorList>
            <person name="Batra D."/>
            <person name="Gulvik C.A."/>
        </authorList>
    </citation>
    <scope>NUCLEOTIDE SEQUENCE [LARGE SCALE GENOMIC DNA]</scope>
    <source>
        <strain evidence="2">DSM 106435</strain>
    </source>
</reference>
<dbReference type="Gene3D" id="3.40.109.10">
    <property type="entry name" value="NADH Oxidase"/>
    <property type="match status" value="1"/>
</dbReference>
<dbReference type="OrthoDB" id="3662644at2"/>
<dbReference type="EMBL" id="CP031264">
    <property type="protein sequence ID" value="AXI76541.1"/>
    <property type="molecule type" value="Genomic_DNA"/>
</dbReference>
<name>A0A345SS36_9ACTN</name>
<dbReference type="Proteomes" id="UP000249340">
    <property type="component" value="Chromosome"/>
</dbReference>
<proteinExistence type="predicted"/>
<protein>
    <recommendedName>
        <fullName evidence="3">Nitroreductase domain-containing protein</fullName>
    </recommendedName>
</protein>
<dbReference type="InterPro" id="IPR000415">
    <property type="entry name" value="Nitroreductase-like"/>
</dbReference>
<dbReference type="RefSeq" id="WP_111489687.1">
    <property type="nucleotide sequence ID" value="NZ_CP031264.1"/>
</dbReference>
<dbReference type="KEGG" id="stri:C7M71_002685"/>